<keyword evidence="1" id="KW-0808">Transferase</keyword>
<feature type="transmembrane region" description="Helical" evidence="5">
    <location>
        <begin position="153"/>
        <end position="173"/>
    </location>
</feature>
<evidence type="ECO:0000259" key="6">
    <source>
        <dbReference type="SMART" id="SM00387"/>
    </source>
</evidence>
<dbReference type="GO" id="GO:0046983">
    <property type="term" value="F:protein dimerization activity"/>
    <property type="evidence" value="ECO:0007669"/>
    <property type="project" value="InterPro"/>
</dbReference>
<organism evidence="7 8">
    <name type="scientific">Streptomyces typhae</name>
    <dbReference type="NCBI Taxonomy" id="2681492"/>
    <lineage>
        <taxon>Bacteria</taxon>
        <taxon>Bacillati</taxon>
        <taxon>Actinomycetota</taxon>
        <taxon>Actinomycetes</taxon>
        <taxon>Kitasatosporales</taxon>
        <taxon>Streptomycetaceae</taxon>
        <taxon>Streptomyces</taxon>
    </lineage>
</organism>
<gene>
    <name evidence="7" type="ORF">GPA10_22805</name>
</gene>
<dbReference type="AlphaFoldDB" id="A0A6L6X1C0"/>
<feature type="compositionally biased region" description="Basic and acidic residues" evidence="4">
    <location>
        <begin position="427"/>
        <end position="437"/>
    </location>
</feature>
<keyword evidence="3" id="KW-0902">Two-component regulatory system</keyword>
<dbReference type="RefSeq" id="WP_079086983.1">
    <property type="nucleotide sequence ID" value="NZ_WPNZ01000012.1"/>
</dbReference>
<feature type="transmembrane region" description="Helical" evidence="5">
    <location>
        <begin position="179"/>
        <end position="201"/>
    </location>
</feature>
<sequence>MSGDLSLEEPARRVSNGEREGHARTGTKSEPRGQTDPASGPRGQNLWDRGFLFWDCYFAVVWVGTLVLALTVAGPGTATRSASATLIVLLLVWYVGGGRQVLVSEGADERRAVRRLALATTLFVAAGTLVTETRLLTFALVPQCFIALRLRRAVVAIAVINATPVAGWALLWRPDAQDVFLNSVGAAVSLVFGWALGSWIIRIIAQSQERADLIAELDARREEVARLSAERGALAERERMSREIHDTLAQGFTSLLMLGQAVEAELEHDVGAARGHLELMRATARQNLAEARSLVAGRAPADLDGGSLPDALRRVAARHGAAVTLTGTVRPLPPALEVVALRACQEALANAAKHAGPGAGVRVALGFRPGALTLAVHDSGHGFDAGARHAGFGLPGLRTRAAEVGGTADVTSGPDGTTVTVRLPLPHHPDHHPDPGHAPRPPHPRGAPAPPPAPERTAS</sequence>
<keyword evidence="8" id="KW-1185">Reference proteome</keyword>
<dbReference type="Gene3D" id="3.30.565.10">
    <property type="entry name" value="Histidine kinase-like ATPase, C-terminal domain"/>
    <property type="match status" value="1"/>
</dbReference>
<feature type="region of interest" description="Disordered" evidence="4">
    <location>
        <begin position="1"/>
        <end position="42"/>
    </location>
</feature>
<dbReference type="Proteomes" id="UP000483802">
    <property type="component" value="Unassembled WGS sequence"/>
</dbReference>
<comment type="caution">
    <text evidence="7">The sequence shown here is derived from an EMBL/GenBank/DDBJ whole genome shotgun (WGS) entry which is preliminary data.</text>
</comment>
<evidence type="ECO:0000256" key="3">
    <source>
        <dbReference type="ARBA" id="ARBA00023012"/>
    </source>
</evidence>
<feature type="compositionally biased region" description="Basic and acidic residues" evidence="4">
    <location>
        <begin position="9"/>
        <end position="33"/>
    </location>
</feature>
<dbReference type="InterPro" id="IPR050482">
    <property type="entry name" value="Sensor_HK_TwoCompSys"/>
</dbReference>
<dbReference type="InterPro" id="IPR036890">
    <property type="entry name" value="HATPase_C_sf"/>
</dbReference>
<keyword evidence="5" id="KW-1133">Transmembrane helix</keyword>
<dbReference type="InterPro" id="IPR003594">
    <property type="entry name" value="HATPase_dom"/>
</dbReference>
<dbReference type="GO" id="GO:0000155">
    <property type="term" value="F:phosphorelay sensor kinase activity"/>
    <property type="evidence" value="ECO:0007669"/>
    <property type="project" value="InterPro"/>
</dbReference>
<dbReference type="Pfam" id="PF02518">
    <property type="entry name" value="HATPase_c"/>
    <property type="match status" value="1"/>
</dbReference>
<keyword evidence="5" id="KW-0472">Membrane</keyword>
<dbReference type="Pfam" id="PF07730">
    <property type="entry name" value="HisKA_3"/>
    <property type="match status" value="1"/>
</dbReference>
<dbReference type="SMART" id="SM00387">
    <property type="entry name" value="HATPase_c"/>
    <property type="match status" value="1"/>
</dbReference>
<reference evidence="7 8" key="1">
    <citation type="submission" date="2019-11" db="EMBL/GenBank/DDBJ databases">
        <title>Streptomyces typhae sp. nov., a novel endophytic actinomycete isolated from the root of cattail pollen (Typha angustifolia L.).</title>
        <authorList>
            <person name="Peng C."/>
        </authorList>
    </citation>
    <scope>NUCLEOTIDE SEQUENCE [LARGE SCALE GENOMIC DNA]</scope>
    <source>
        <strain evidence="8">p1417</strain>
    </source>
</reference>
<evidence type="ECO:0000313" key="7">
    <source>
        <dbReference type="EMBL" id="MVO87516.1"/>
    </source>
</evidence>
<dbReference type="PANTHER" id="PTHR24421:SF62">
    <property type="entry name" value="SENSORY TRANSDUCTION HISTIDINE KINASE"/>
    <property type="match status" value="1"/>
</dbReference>
<feature type="transmembrane region" description="Helical" evidence="5">
    <location>
        <begin position="51"/>
        <end position="70"/>
    </location>
</feature>
<protein>
    <submittedName>
        <fullName evidence="7">Sensor histidine kinase</fullName>
    </submittedName>
</protein>
<dbReference type="Gene3D" id="1.20.5.1930">
    <property type="match status" value="1"/>
</dbReference>
<dbReference type="PANTHER" id="PTHR24421">
    <property type="entry name" value="NITRATE/NITRITE SENSOR PROTEIN NARX-RELATED"/>
    <property type="match status" value="1"/>
</dbReference>
<dbReference type="SUPFAM" id="SSF55874">
    <property type="entry name" value="ATPase domain of HSP90 chaperone/DNA topoisomerase II/histidine kinase"/>
    <property type="match status" value="1"/>
</dbReference>
<evidence type="ECO:0000256" key="1">
    <source>
        <dbReference type="ARBA" id="ARBA00022679"/>
    </source>
</evidence>
<keyword evidence="2 7" id="KW-0418">Kinase</keyword>
<evidence type="ECO:0000313" key="8">
    <source>
        <dbReference type="Proteomes" id="UP000483802"/>
    </source>
</evidence>
<feature type="transmembrane region" description="Helical" evidence="5">
    <location>
        <begin position="77"/>
        <end position="96"/>
    </location>
</feature>
<dbReference type="InterPro" id="IPR017205">
    <property type="entry name" value="Sig_transdc_His_kinase_ChrS"/>
</dbReference>
<feature type="transmembrane region" description="Helical" evidence="5">
    <location>
        <begin position="116"/>
        <end position="141"/>
    </location>
</feature>
<evidence type="ECO:0000256" key="2">
    <source>
        <dbReference type="ARBA" id="ARBA00022777"/>
    </source>
</evidence>
<keyword evidence="5" id="KW-0812">Transmembrane</keyword>
<dbReference type="PIRSF" id="PIRSF037434">
    <property type="entry name" value="STHK_ChrS"/>
    <property type="match status" value="1"/>
</dbReference>
<evidence type="ECO:0000256" key="4">
    <source>
        <dbReference type="SAM" id="MobiDB-lite"/>
    </source>
</evidence>
<dbReference type="InterPro" id="IPR011712">
    <property type="entry name" value="Sig_transdc_His_kin_sub3_dim/P"/>
</dbReference>
<proteinExistence type="predicted"/>
<dbReference type="GO" id="GO:0016020">
    <property type="term" value="C:membrane"/>
    <property type="evidence" value="ECO:0007669"/>
    <property type="project" value="InterPro"/>
</dbReference>
<name>A0A6L6X1C0_9ACTN</name>
<accession>A0A6L6X1C0</accession>
<feature type="domain" description="Histidine kinase/HSP90-like ATPase" evidence="6">
    <location>
        <begin position="335"/>
        <end position="427"/>
    </location>
</feature>
<dbReference type="EMBL" id="WPNZ01000012">
    <property type="protein sequence ID" value="MVO87516.1"/>
    <property type="molecule type" value="Genomic_DNA"/>
</dbReference>
<feature type="region of interest" description="Disordered" evidence="4">
    <location>
        <begin position="405"/>
        <end position="459"/>
    </location>
</feature>
<evidence type="ECO:0000256" key="5">
    <source>
        <dbReference type="SAM" id="Phobius"/>
    </source>
</evidence>
<feature type="compositionally biased region" description="Pro residues" evidence="4">
    <location>
        <begin position="438"/>
        <end position="459"/>
    </location>
</feature>
<dbReference type="CDD" id="cd16917">
    <property type="entry name" value="HATPase_UhpB-NarQ-NarX-like"/>
    <property type="match status" value="1"/>
</dbReference>